<evidence type="ECO:0000313" key="4">
    <source>
        <dbReference type="Proteomes" id="UP000008311"/>
    </source>
</evidence>
<dbReference type="AlphaFoldDB" id="B9TBD4"/>
<feature type="domain" description="Condensation" evidence="2">
    <location>
        <begin position="1"/>
        <end position="39"/>
    </location>
</feature>
<evidence type="ECO:0000313" key="3">
    <source>
        <dbReference type="EMBL" id="EEF26831.1"/>
    </source>
</evidence>
<dbReference type="GO" id="GO:0003824">
    <property type="term" value="F:catalytic activity"/>
    <property type="evidence" value="ECO:0007669"/>
    <property type="project" value="InterPro"/>
</dbReference>
<dbReference type="Pfam" id="PF00668">
    <property type="entry name" value="Condensation"/>
    <property type="match status" value="1"/>
</dbReference>
<protein>
    <recommendedName>
        <fullName evidence="2">Condensation domain-containing protein</fullName>
    </recommendedName>
</protein>
<proteinExistence type="predicted"/>
<organism evidence="3 4">
    <name type="scientific">Ricinus communis</name>
    <name type="common">Castor bean</name>
    <dbReference type="NCBI Taxonomy" id="3988"/>
    <lineage>
        <taxon>Eukaryota</taxon>
        <taxon>Viridiplantae</taxon>
        <taxon>Streptophyta</taxon>
        <taxon>Embryophyta</taxon>
        <taxon>Tracheophyta</taxon>
        <taxon>Spermatophyta</taxon>
        <taxon>Magnoliopsida</taxon>
        <taxon>eudicotyledons</taxon>
        <taxon>Gunneridae</taxon>
        <taxon>Pentapetalae</taxon>
        <taxon>rosids</taxon>
        <taxon>fabids</taxon>
        <taxon>Malpighiales</taxon>
        <taxon>Euphorbiaceae</taxon>
        <taxon>Acalyphoideae</taxon>
        <taxon>Acalypheae</taxon>
        <taxon>Ricinus</taxon>
    </lineage>
</organism>
<feature type="region of interest" description="Disordered" evidence="1">
    <location>
        <begin position="55"/>
        <end position="79"/>
    </location>
</feature>
<dbReference type="InterPro" id="IPR001242">
    <property type="entry name" value="Condensation_dom"/>
</dbReference>
<reference evidence="4" key="1">
    <citation type="journal article" date="2010" name="Nat. Biotechnol.">
        <title>Draft genome sequence of the oilseed species Ricinus communis.</title>
        <authorList>
            <person name="Chan A.P."/>
            <person name="Crabtree J."/>
            <person name="Zhao Q."/>
            <person name="Lorenzi H."/>
            <person name="Orvis J."/>
            <person name="Puiu D."/>
            <person name="Melake-Berhan A."/>
            <person name="Jones K.M."/>
            <person name="Redman J."/>
            <person name="Chen G."/>
            <person name="Cahoon E.B."/>
            <person name="Gedil M."/>
            <person name="Stanke M."/>
            <person name="Haas B.J."/>
            <person name="Wortman J.R."/>
            <person name="Fraser-Liggett C.M."/>
            <person name="Ravel J."/>
            <person name="Rabinowicz P.D."/>
        </authorList>
    </citation>
    <scope>NUCLEOTIDE SEQUENCE [LARGE SCALE GENOMIC DNA]</scope>
    <source>
        <strain evidence="4">cv. Hale</strain>
    </source>
</reference>
<evidence type="ECO:0000259" key="2">
    <source>
        <dbReference type="Pfam" id="PF00668"/>
    </source>
</evidence>
<dbReference type="Gene3D" id="3.30.559.30">
    <property type="entry name" value="Nonribosomal peptide synthetase, condensation domain"/>
    <property type="match status" value="1"/>
</dbReference>
<dbReference type="InParanoid" id="B9TBD4"/>
<accession>B9TBD4</accession>
<dbReference type="STRING" id="3988.B9TBD4"/>
<name>B9TBD4_RICCO</name>
<dbReference type="EMBL" id="EQ976438">
    <property type="protein sequence ID" value="EEF26831.1"/>
    <property type="molecule type" value="Genomic_DNA"/>
</dbReference>
<gene>
    <name evidence="3" type="ORF">RCOM_0042800</name>
</gene>
<dbReference type="SUPFAM" id="SSF52777">
    <property type="entry name" value="CoA-dependent acyltransferases"/>
    <property type="match status" value="1"/>
</dbReference>
<evidence type="ECO:0000256" key="1">
    <source>
        <dbReference type="SAM" id="MobiDB-lite"/>
    </source>
</evidence>
<sequence>MHRYTGQQDIRIGTPVANRHHADTAGIVGLFVNTQVLRGLAAPTTTHVAYAAGASQGRSGRGAGAPGPAIRSVGGSAAA</sequence>
<keyword evidence="4" id="KW-1185">Reference proteome</keyword>
<dbReference type="Proteomes" id="UP000008311">
    <property type="component" value="Unassembled WGS sequence"/>
</dbReference>